<dbReference type="GeneID" id="70225685"/>
<dbReference type="Proteomes" id="UP000720189">
    <property type="component" value="Unassembled WGS sequence"/>
</dbReference>
<keyword evidence="3" id="KW-1185">Reference proteome</keyword>
<comment type="caution">
    <text evidence="2">The sequence shown here is derived from an EMBL/GenBank/DDBJ whole genome shotgun (WGS) entry which is preliminary data.</text>
</comment>
<evidence type="ECO:0000313" key="3">
    <source>
        <dbReference type="Proteomes" id="UP000720189"/>
    </source>
</evidence>
<evidence type="ECO:0000256" key="1">
    <source>
        <dbReference type="SAM" id="MobiDB-lite"/>
    </source>
</evidence>
<evidence type="ECO:0000313" key="2">
    <source>
        <dbReference type="EMBL" id="KAH7249154.1"/>
    </source>
</evidence>
<organism evidence="2 3">
    <name type="scientific">Fusarium redolens</name>
    <dbReference type="NCBI Taxonomy" id="48865"/>
    <lineage>
        <taxon>Eukaryota</taxon>
        <taxon>Fungi</taxon>
        <taxon>Dikarya</taxon>
        <taxon>Ascomycota</taxon>
        <taxon>Pezizomycotina</taxon>
        <taxon>Sordariomycetes</taxon>
        <taxon>Hypocreomycetidae</taxon>
        <taxon>Hypocreales</taxon>
        <taxon>Nectriaceae</taxon>
        <taxon>Fusarium</taxon>
        <taxon>Fusarium redolens species complex</taxon>
    </lineage>
</organism>
<dbReference type="OrthoDB" id="3925971at2759"/>
<name>A0A9P9H0Z3_FUSRE</name>
<dbReference type="EMBL" id="JAGMUX010000009">
    <property type="protein sequence ID" value="KAH7249154.1"/>
    <property type="molecule type" value="Genomic_DNA"/>
</dbReference>
<dbReference type="AlphaFoldDB" id="A0A9P9H0Z3"/>
<feature type="region of interest" description="Disordered" evidence="1">
    <location>
        <begin position="39"/>
        <end position="76"/>
    </location>
</feature>
<dbReference type="RefSeq" id="XP_046048949.1">
    <property type="nucleotide sequence ID" value="XM_046195731.1"/>
</dbReference>
<protein>
    <submittedName>
        <fullName evidence="2">Uncharacterized protein</fullName>
    </submittedName>
</protein>
<sequence length="331" mass="37952">MAAGYKFLTLLTKGRDTKSPEHSEILRYLRKRNFTANLSRLESPSYKKPPRSKQRLNPPLLTKVSAPDEPAKYEPTIRPLPKSAFVGERKAPVSGNTAESLPFLRIKKPQPRVFSRAVGRKTAMFRRSVETFLDVSKKEIPRARLEDRWDTMMDKLLHEEGATDEIGRDEPSASYHFTATLTKAWWDQKLSKFTDDWTARGKAVSSLIEQEHALVKEEKEGGAEPTDPQVAKENLDTILTEYRQKQSELERTKDNSFEDPFLSEQWMAKAQKLEREYAKKYGGIVDDSGRRVSWAKRQGLAKKENSLLGEVESDDDARFFSQVAAMRRGRQ</sequence>
<proteinExistence type="predicted"/>
<accession>A0A9P9H0Z3</accession>
<gene>
    <name evidence="2" type="ORF">BKA55DRAFT_594952</name>
</gene>
<reference evidence="2" key="1">
    <citation type="journal article" date="2021" name="Nat. Commun.">
        <title>Genetic determinants of endophytism in the Arabidopsis root mycobiome.</title>
        <authorList>
            <person name="Mesny F."/>
            <person name="Miyauchi S."/>
            <person name="Thiergart T."/>
            <person name="Pickel B."/>
            <person name="Atanasova L."/>
            <person name="Karlsson M."/>
            <person name="Huettel B."/>
            <person name="Barry K.W."/>
            <person name="Haridas S."/>
            <person name="Chen C."/>
            <person name="Bauer D."/>
            <person name="Andreopoulos W."/>
            <person name="Pangilinan J."/>
            <person name="LaButti K."/>
            <person name="Riley R."/>
            <person name="Lipzen A."/>
            <person name="Clum A."/>
            <person name="Drula E."/>
            <person name="Henrissat B."/>
            <person name="Kohler A."/>
            <person name="Grigoriev I.V."/>
            <person name="Martin F.M."/>
            <person name="Hacquard S."/>
        </authorList>
    </citation>
    <scope>NUCLEOTIDE SEQUENCE</scope>
    <source>
        <strain evidence="2">MPI-CAGE-AT-0023</strain>
    </source>
</reference>